<evidence type="ECO:0000256" key="1">
    <source>
        <dbReference type="SAM" id="MobiDB-lite"/>
    </source>
</evidence>
<feature type="region of interest" description="Disordered" evidence="1">
    <location>
        <begin position="263"/>
        <end position="311"/>
    </location>
</feature>
<comment type="caution">
    <text evidence="2">The sequence shown here is derived from an EMBL/GenBank/DDBJ whole genome shotgun (WGS) entry which is preliminary data.</text>
</comment>
<keyword evidence="3" id="KW-1185">Reference proteome</keyword>
<gene>
    <name evidence="2" type="ORF">B0T26DRAFT_721229</name>
</gene>
<dbReference type="EMBL" id="JAUIRO010000006">
    <property type="protein sequence ID" value="KAK0709339.1"/>
    <property type="molecule type" value="Genomic_DNA"/>
</dbReference>
<dbReference type="PANTHER" id="PTHR38166">
    <property type="entry name" value="C2H2-TYPE DOMAIN-CONTAINING PROTEIN-RELATED"/>
    <property type="match status" value="1"/>
</dbReference>
<dbReference type="AlphaFoldDB" id="A0AA40DMP0"/>
<reference evidence="2" key="1">
    <citation type="submission" date="2023-06" db="EMBL/GenBank/DDBJ databases">
        <title>Genome-scale phylogeny and comparative genomics of the fungal order Sordariales.</title>
        <authorList>
            <consortium name="Lawrence Berkeley National Laboratory"/>
            <person name="Hensen N."/>
            <person name="Bonometti L."/>
            <person name="Westerberg I."/>
            <person name="Brannstrom I.O."/>
            <person name="Guillou S."/>
            <person name="Cros-Aarteil S."/>
            <person name="Calhoun S."/>
            <person name="Haridas S."/>
            <person name="Kuo A."/>
            <person name="Mondo S."/>
            <person name="Pangilinan J."/>
            <person name="Riley R."/>
            <person name="LaButti K."/>
            <person name="Andreopoulos B."/>
            <person name="Lipzen A."/>
            <person name="Chen C."/>
            <person name="Yanf M."/>
            <person name="Daum C."/>
            <person name="Ng V."/>
            <person name="Clum A."/>
            <person name="Steindorff A."/>
            <person name="Ohm R."/>
            <person name="Martin F."/>
            <person name="Silar P."/>
            <person name="Natvig D."/>
            <person name="Lalanne C."/>
            <person name="Gautier V."/>
            <person name="Ament-velasquez S.L."/>
            <person name="Kruys A."/>
            <person name="Hutchinson M.I."/>
            <person name="Powell A.J."/>
            <person name="Barry K."/>
            <person name="Miller A.N."/>
            <person name="Grigoriev I.V."/>
            <person name="Debuchy R."/>
            <person name="Gladieux P."/>
            <person name="Thoren M.H."/>
            <person name="Johannesson H."/>
        </authorList>
    </citation>
    <scope>NUCLEOTIDE SEQUENCE</scope>
    <source>
        <strain evidence="2">SMH2392-1A</strain>
    </source>
</reference>
<feature type="region of interest" description="Disordered" evidence="1">
    <location>
        <begin position="207"/>
        <end position="226"/>
    </location>
</feature>
<feature type="compositionally biased region" description="Low complexity" evidence="1">
    <location>
        <begin position="425"/>
        <end position="448"/>
    </location>
</feature>
<evidence type="ECO:0000313" key="3">
    <source>
        <dbReference type="Proteomes" id="UP001172101"/>
    </source>
</evidence>
<accession>A0AA40DMP0</accession>
<feature type="compositionally biased region" description="Low complexity" evidence="1">
    <location>
        <begin position="269"/>
        <end position="279"/>
    </location>
</feature>
<feature type="region of interest" description="Disordered" evidence="1">
    <location>
        <begin position="425"/>
        <end position="467"/>
    </location>
</feature>
<sequence length="520" mass="56670">MLRIRCPYRARNPRRFNVREHQGCAMTYFTLMSDLRQHVVKKHARDDTSMYSCARCNEIFATKSEQETHVKRAEGCPSRALDPEDGVDGETIMRILDRHRETTKSGGEILVEKQWAELWMLIFHNDDPCAIPSYKYHAVMEDCEFAFEWKGLAPILADALQRELGLGGNDETTQLLHRILLEHLEMVVKACQEKACALQYANRARMSNTTTTNHNRPGGGGGGQRRSEVISVLHSLMGQFSPRDSGIGTETSSNRASEWLSLANMHGGNNNNSNNNNNSAQSPILHRPPSQLQYQPHYPSPGGFHGDRASFAPIPVPAHEVVPLTPENLARNEAAAMMGSGETAYFAIRAGLASPLDVGQQFPSPSNGAGYPPPPYVVGGNARAQLYGQQQQQVYHAAQGFGQPGVGQQPRLHILDEAQAVQFSAGAAGNSSGSRDSYGSYSARYSRSQHPPAPAQSQHFLSQQQQQQQQYHAAANFGFGGQGVHATALPHAGGHSMPLVESGFAAAVPGVVCTGNPNMI</sequence>
<name>A0AA40DMP0_9PEZI</name>
<dbReference type="Proteomes" id="UP001172101">
    <property type="component" value="Unassembled WGS sequence"/>
</dbReference>
<proteinExistence type="predicted"/>
<dbReference type="RefSeq" id="XP_060292643.1">
    <property type="nucleotide sequence ID" value="XM_060442531.1"/>
</dbReference>
<dbReference type="GeneID" id="85325801"/>
<protein>
    <recommendedName>
        <fullName evidence="4">C2H2-type domain-containing protein</fullName>
    </recommendedName>
</protein>
<organism evidence="2 3">
    <name type="scientific">Lasiosphaeria miniovina</name>
    <dbReference type="NCBI Taxonomy" id="1954250"/>
    <lineage>
        <taxon>Eukaryota</taxon>
        <taxon>Fungi</taxon>
        <taxon>Dikarya</taxon>
        <taxon>Ascomycota</taxon>
        <taxon>Pezizomycotina</taxon>
        <taxon>Sordariomycetes</taxon>
        <taxon>Sordariomycetidae</taxon>
        <taxon>Sordariales</taxon>
        <taxon>Lasiosphaeriaceae</taxon>
        <taxon>Lasiosphaeria</taxon>
    </lineage>
</organism>
<dbReference type="PANTHER" id="PTHR38166:SF1">
    <property type="entry name" value="C2H2-TYPE DOMAIN-CONTAINING PROTEIN"/>
    <property type="match status" value="1"/>
</dbReference>
<evidence type="ECO:0008006" key="4">
    <source>
        <dbReference type="Google" id="ProtNLM"/>
    </source>
</evidence>
<evidence type="ECO:0000313" key="2">
    <source>
        <dbReference type="EMBL" id="KAK0709339.1"/>
    </source>
</evidence>